<dbReference type="SFLD" id="SFLDS00001">
    <property type="entry name" value="Enolase"/>
    <property type="match status" value="1"/>
</dbReference>
<dbReference type="InterPro" id="IPR029065">
    <property type="entry name" value="Enolase_C-like"/>
</dbReference>
<dbReference type="InterPro" id="IPR036849">
    <property type="entry name" value="Enolase-like_C_sf"/>
</dbReference>
<dbReference type="InterPro" id="IPR013342">
    <property type="entry name" value="Mandelate_racemase_C"/>
</dbReference>
<reference evidence="2" key="1">
    <citation type="journal article" date="2011" name="Environ. Microbiol.">
        <title>Time-series analyses of Monterey Bay coastal microbial picoplankton using a 'genome proxy' microarray.</title>
        <authorList>
            <person name="Rich V.I."/>
            <person name="Pham V.D."/>
            <person name="Eppley J."/>
            <person name="Shi Y."/>
            <person name="DeLong E.F."/>
        </authorList>
    </citation>
    <scope>NUCLEOTIDE SEQUENCE</scope>
</reference>
<evidence type="ECO:0000259" key="1">
    <source>
        <dbReference type="SMART" id="SM00922"/>
    </source>
</evidence>
<dbReference type="PANTHER" id="PTHR48080">
    <property type="entry name" value="D-GALACTONATE DEHYDRATASE-RELATED"/>
    <property type="match status" value="1"/>
</dbReference>
<organism evidence="2">
    <name type="scientific">uncultured delta proteobacterium HF0130_05G09</name>
    <dbReference type="NCBI Taxonomy" id="710827"/>
    <lineage>
        <taxon>Bacteria</taxon>
        <taxon>Deltaproteobacteria</taxon>
        <taxon>environmental samples</taxon>
    </lineage>
</organism>
<dbReference type="SUPFAM" id="SSF54826">
    <property type="entry name" value="Enolase N-terminal domain-like"/>
    <property type="match status" value="1"/>
</dbReference>
<dbReference type="Pfam" id="PF13378">
    <property type="entry name" value="MR_MLE_C"/>
    <property type="match status" value="1"/>
</dbReference>
<dbReference type="InterPro" id="IPR029017">
    <property type="entry name" value="Enolase-like_N"/>
</dbReference>
<proteinExistence type="predicted"/>
<feature type="domain" description="Mandelate racemase/muconate lactonizing enzyme C-terminal" evidence="1">
    <location>
        <begin position="144"/>
        <end position="241"/>
    </location>
</feature>
<dbReference type="Pfam" id="PF02746">
    <property type="entry name" value="MR_MLE_N"/>
    <property type="match status" value="1"/>
</dbReference>
<evidence type="ECO:0000313" key="2">
    <source>
        <dbReference type="EMBL" id="ADI19151.1"/>
    </source>
</evidence>
<dbReference type="InterPro" id="IPR034593">
    <property type="entry name" value="DgoD-like"/>
</dbReference>
<dbReference type="SMART" id="SM00922">
    <property type="entry name" value="MR_MLE"/>
    <property type="match status" value="1"/>
</dbReference>
<protein>
    <submittedName>
        <fullName evidence="2">L-alanine-dl-glutamate epimerase and related enzymes of enolase superfamily</fullName>
    </submittedName>
</protein>
<name>E0XXL0_9DELT</name>
<dbReference type="EMBL" id="GU474912">
    <property type="protein sequence ID" value="ADI19151.1"/>
    <property type="molecule type" value="Genomic_DNA"/>
</dbReference>
<accession>E0XXL0</accession>
<dbReference type="InterPro" id="IPR013341">
    <property type="entry name" value="Mandelate_racemase_N_dom"/>
</dbReference>
<dbReference type="Gene3D" id="3.30.390.10">
    <property type="entry name" value="Enolase-like, N-terminal domain"/>
    <property type="match status" value="1"/>
</dbReference>
<sequence length="383" mass="43621">MKITNVTAYLIEEEVKPFHWQVDRPGSGDGRSTNKVYNCVIKIETNEGINGYAKGPKGRILMDLVERRFSKDVIGKDPMYSEDIWSKCWDTDRLEEYPIYAIALIDIAVWDIKAKYANLPVYKLLGGSKESIPAYASTTSYDTLEEYKDVVEASLDQGYKSIKLHLRERDVKSNAILCEKVREWVGDDYSLTLDASGLWNLNDSIWFGRVLEELKFEWYEEPMREFELESYKKLCDSLDIPVLAAECSDGAHWNAAEFIRRNACDIMRTSTHYKAGFTGGIKVAHLAESFGMNAEVHGGGHTNLHLCLAIPNCTYYEDLVIDVEDIKNKDKGIVFGSSLENDNLIFSNGTYSFSNNCVGVGINYDDDYLEKTCLEKYEYIKET</sequence>
<dbReference type="AlphaFoldDB" id="E0XXL0"/>
<dbReference type="Gene3D" id="3.20.20.120">
    <property type="entry name" value="Enolase-like C-terminal domain"/>
    <property type="match status" value="1"/>
</dbReference>
<dbReference type="SUPFAM" id="SSF51604">
    <property type="entry name" value="Enolase C-terminal domain-like"/>
    <property type="match status" value="1"/>
</dbReference>